<dbReference type="InterPro" id="IPR002881">
    <property type="entry name" value="DUF58"/>
</dbReference>
<feature type="domain" description="DUF58" evidence="2">
    <location>
        <begin position="72"/>
        <end position="274"/>
    </location>
</feature>
<dbReference type="EMBL" id="JBHUIW010000008">
    <property type="protein sequence ID" value="MFD2182283.1"/>
    <property type="molecule type" value="Genomic_DNA"/>
</dbReference>
<feature type="region of interest" description="Disordered" evidence="1">
    <location>
        <begin position="1"/>
        <end position="31"/>
    </location>
</feature>
<dbReference type="Proteomes" id="UP001597314">
    <property type="component" value="Unassembled WGS sequence"/>
</dbReference>
<dbReference type="RefSeq" id="WP_378477466.1">
    <property type="nucleotide sequence ID" value="NZ_JBHUIW010000008.1"/>
</dbReference>
<dbReference type="Pfam" id="PF01882">
    <property type="entry name" value="DUF58"/>
    <property type="match status" value="1"/>
</dbReference>
<feature type="region of interest" description="Disordered" evidence="1">
    <location>
        <begin position="312"/>
        <end position="360"/>
    </location>
</feature>
<protein>
    <submittedName>
        <fullName evidence="3">DUF58 domain-containing protein</fullName>
    </submittedName>
</protein>
<evidence type="ECO:0000313" key="3">
    <source>
        <dbReference type="EMBL" id="MFD2182283.1"/>
    </source>
</evidence>
<organism evidence="3 4">
    <name type="scientific">Rhodoplanes azumiensis</name>
    <dbReference type="NCBI Taxonomy" id="1897628"/>
    <lineage>
        <taxon>Bacteria</taxon>
        <taxon>Pseudomonadati</taxon>
        <taxon>Pseudomonadota</taxon>
        <taxon>Alphaproteobacteria</taxon>
        <taxon>Hyphomicrobiales</taxon>
        <taxon>Nitrobacteraceae</taxon>
        <taxon>Rhodoplanes</taxon>
    </lineage>
</organism>
<dbReference type="PANTHER" id="PTHR33608">
    <property type="entry name" value="BLL2464 PROTEIN"/>
    <property type="match status" value="1"/>
</dbReference>
<evidence type="ECO:0000256" key="1">
    <source>
        <dbReference type="SAM" id="MobiDB-lite"/>
    </source>
</evidence>
<accession>A0ABW5AH48</accession>
<gene>
    <name evidence="3" type="ORF">ACFSOX_08980</name>
</gene>
<reference evidence="4" key="1">
    <citation type="journal article" date="2019" name="Int. J. Syst. Evol. Microbiol.">
        <title>The Global Catalogue of Microorganisms (GCM) 10K type strain sequencing project: providing services to taxonomists for standard genome sequencing and annotation.</title>
        <authorList>
            <consortium name="The Broad Institute Genomics Platform"/>
            <consortium name="The Broad Institute Genome Sequencing Center for Infectious Disease"/>
            <person name="Wu L."/>
            <person name="Ma J."/>
        </authorList>
    </citation>
    <scope>NUCLEOTIDE SEQUENCE [LARGE SCALE GENOMIC DNA]</scope>
    <source>
        <strain evidence="4">CGMCC 1.6774</strain>
    </source>
</reference>
<name>A0ABW5AH48_9BRAD</name>
<comment type="caution">
    <text evidence="3">The sequence shown here is derived from an EMBL/GenBank/DDBJ whole genome shotgun (WGS) entry which is preliminary data.</text>
</comment>
<evidence type="ECO:0000313" key="4">
    <source>
        <dbReference type="Proteomes" id="UP001597314"/>
    </source>
</evidence>
<feature type="compositionally biased region" description="Low complexity" evidence="1">
    <location>
        <begin position="339"/>
        <end position="360"/>
    </location>
</feature>
<proteinExistence type="predicted"/>
<dbReference type="PANTHER" id="PTHR33608:SF6">
    <property type="entry name" value="BLL2464 PROTEIN"/>
    <property type="match status" value="1"/>
</dbReference>
<sequence>MAATPTASPARHTRTPETPSPERQALDRAGASSRHLAALMPRLVLEARRVAATVIHGLHGRRRAGPGENFWQYRRFVSGESSARVDWRRSARDEHLYVREREWEAAHTVWIWPDRSPSMAFRSRLATDSKLERALVMALALGEVLVQGGERVGIPGLMPVTANRNVIDRMVQAVLHDAAERASLPPAFSPSPLSEVLVLADLWSPIGEIRQTLARLSAAGAHGHVVQIVDPAEETFPYSGRVEFVEPEGFGAVTAGRAEAWREDYTARIALHRSQIRAETDRIGWSFVIHRTDRPATDLMLQLHARLSAGRGAVSPAARSERADAAETTDAAIDDETADLAGTDAGTDADTAALAEARSA</sequence>
<evidence type="ECO:0000259" key="2">
    <source>
        <dbReference type="Pfam" id="PF01882"/>
    </source>
</evidence>
<keyword evidence="4" id="KW-1185">Reference proteome</keyword>